<dbReference type="AlphaFoldDB" id="A0A074W7P6"/>
<dbReference type="PANTHER" id="PTHR12049">
    <property type="entry name" value="PROTEIN ARGININE METHYLTRANSFERASE NDUFAF7, MITOCHONDRIAL"/>
    <property type="match status" value="1"/>
</dbReference>
<sequence>MRRSTIQIARRVANDRLSLSRRALTCSGARCSSTSSREWSTPLAKTLGEAITTTGPISVAAYMRQCLTFPETGYYTQSNEGKDPFGKKGDFVTSPEISQIFGELIGLWFVAEWIAQGRKSSGVYLMEMGPGRGTLMDDMLRSIRNFKPLAQAIDGIYMVEASPSLRQAQHKLLCGDNPLEEIDIGYKSTCKYTPDLNIIWCEDIRFVPRETDSSPFIVAHEFFDALPVHVFESVKAQAAPKQIRTPTGIHKVDPSATGNPGTVSQWRELVVSPTSPYATHDTLNTPKSQRDQPVPEFSLTRAQAATPHSLFLPEQSQRYKNLKDTEGSVIEISPESQTYAADFAVRIGGGVSPSALYTNHPDQTPPPVGRRVSPRRAVEEIVKKQASGAALILDYGTASTIPVNSLRGIKEHRMVSPLSEPGKVDISADVDFLALAESAINASLHVEVHGPIDQARFLTAMGIEQRAAQLVKLAVDRERGSVAEKQGAQRTKSDLTETVKRIESGWKRLVDVGPQGMGKLYQVMAILPHVPPKQGEQPRRPVGFGGDVAV</sequence>
<dbReference type="PANTHER" id="PTHR12049:SF7">
    <property type="entry name" value="PROTEIN ARGININE METHYLTRANSFERASE NDUFAF7, MITOCHONDRIAL"/>
    <property type="match status" value="1"/>
</dbReference>
<feature type="compositionally biased region" description="Polar residues" evidence="8">
    <location>
        <begin position="276"/>
        <end position="287"/>
    </location>
</feature>
<reference evidence="9 10" key="1">
    <citation type="journal article" date="2014" name="BMC Genomics">
        <title>Genome sequencing of four Aureobasidium pullulans varieties: biotechnological potential, stress tolerance, and description of new species.</title>
        <authorList>
            <person name="Gostin Ar C."/>
            <person name="Ohm R.A."/>
            <person name="Kogej T."/>
            <person name="Sonjak S."/>
            <person name="Turk M."/>
            <person name="Zajc J."/>
            <person name="Zalar P."/>
            <person name="Grube M."/>
            <person name="Sun H."/>
            <person name="Han J."/>
            <person name="Sharma A."/>
            <person name="Chiniquy J."/>
            <person name="Ngan C.Y."/>
            <person name="Lipzen A."/>
            <person name="Barry K."/>
            <person name="Grigoriev I.V."/>
            <person name="Gunde-Cimerman N."/>
        </authorList>
    </citation>
    <scope>NUCLEOTIDE SEQUENCE [LARGE SCALE GENOMIC DNA]</scope>
    <source>
        <strain evidence="9 10">CBS 110374</strain>
    </source>
</reference>
<comment type="similarity">
    <text evidence="2 7">Belongs to the NDUFAF7 family.</text>
</comment>
<evidence type="ECO:0000313" key="10">
    <source>
        <dbReference type="Proteomes" id="UP000030672"/>
    </source>
</evidence>
<dbReference type="InterPro" id="IPR003788">
    <property type="entry name" value="NDUFAF7"/>
</dbReference>
<evidence type="ECO:0000256" key="3">
    <source>
        <dbReference type="ARBA" id="ARBA00022603"/>
    </source>
</evidence>
<evidence type="ECO:0000256" key="4">
    <source>
        <dbReference type="ARBA" id="ARBA00022679"/>
    </source>
</evidence>
<evidence type="ECO:0000256" key="7">
    <source>
        <dbReference type="RuleBase" id="RU364114"/>
    </source>
</evidence>
<protein>
    <recommendedName>
        <fullName evidence="7">Protein arginine methyltransferase NDUFAF7</fullName>
        <ecNumber evidence="7">2.1.1.320</ecNumber>
    </recommendedName>
</protein>
<comment type="function">
    <text evidence="7">Arginine methyltransferase involved in the assembly or stability of mitochondrial NADH:ubiquinone oxidoreductase complex (complex I).</text>
</comment>
<evidence type="ECO:0000256" key="2">
    <source>
        <dbReference type="ARBA" id="ARBA00005891"/>
    </source>
</evidence>
<evidence type="ECO:0000313" key="9">
    <source>
        <dbReference type="EMBL" id="KEQ65937.1"/>
    </source>
</evidence>
<evidence type="ECO:0000256" key="5">
    <source>
        <dbReference type="ARBA" id="ARBA00023128"/>
    </source>
</evidence>
<dbReference type="Pfam" id="PF02636">
    <property type="entry name" value="Methyltransf_28"/>
    <property type="match status" value="1"/>
</dbReference>
<dbReference type="STRING" id="1043003.A0A074W7P6"/>
<dbReference type="GeneID" id="63919278"/>
<comment type="subcellular location">
    <subcellularLocation>
        <location evidence="1 7">Mitochondrion</location>
    </subcellularLocation>
</comment>
<dbReference type="HOGENOM" id="CLU_024840_0_0_1"/>
<keyword evidence="10" id="KW-1185">Reference proteome</keyword>
<organism evidence="9 10">
    <name type="scientific">Aureobasidium melanogenum (strain CBS 110374)</name>
    <name type="common">Aureobasidium pullulans var. melanogenum</name>
    <dbReference type="NCBI Taxonomy" id="1043003"/>
    <lineage>
        <taxon>Eukaryota</taxon>
        <taxon>Fungi</taxon>
        <taxon>Dikarya</taxon>
        <taxon>Ascomycota</taxon>
        <taxon>Pezizomycotina</taxon>
        <taxon>Dothideomycetes</taxon>
        <taxon>Dothideomycetidae</taxon>
        <taxon>Dothideales</taxon>
        <taxon>Saccotheciaceae</taxon>
        <taxon>Aureobasidium</taxon>
    </lineage>
</organism>
<dbReference type="GO" id="GO:0032259">
    <property type="term" value="P:methylation"/>
    <property type="evidence" value="ECO:0007669"/>
    <property type="project" value="UniProtKB-KW"/>
</dbReference>
<dbReference type="SUPFAM" id="SSF53335">
    <property type="entry name" value="S-adenosyl-L-methionine-dependent methyltransferases"/>
    <property type="match status" value="1"/>
</dbReference>
<evidence type="ECO:0000256" key="8">
    <source>
        <dbReference type="SAM" id="MobiDB-lite"/>
    </source>
</evidence>
<dbReference type="InterPro" id="IPR029063">
    <property type="entry name" value="SAM-dependent_MTases_sf"/>
</dbReference>
<evidence type="ECO:0000256" key="6">
    <source>
        <dbReference type="ARBA" id="ARBA00048612"/>
    </source>
</evidence>
<dbReference type="Gene3D" id="3.40.50.12710">
    <property type="match status" value="1"/>
</dbReference>
<name>A0A074W7P6_AURM1</name>
<dbReference type="GO" id="GO:0005739">
    <property type="term" value="C:mitochondrion"/>
    <property type="evidence" value="ECO:0007669"/>
    <property type="project" value="UniProtKB-SubCell"/>
</dbReference>
<keyword evidence="4 7" id="KW-0808">Transferase</keyword>
<accession>A0A074W7P6</accession>
<evidence type="ECO:0000256" key="1">
    <source>
        <dbReference type="ARBA" id="ARBA00004173"/>
    </source>
</evidence>
<proteinExistence type="inferred from homology"/>
<feature type="region of interest" description="Disordered" evidence="8">
    <location>
        <begin position="531"/>
        <end position="550"/>
    </location>
</feature>
<gene>
    <name evidence="9" type="ORF">M437DRAFT_72783</name>
</gene>
<dbReference type="GO" id="GO:0032981">
    <property type="term" value="P:mitochondrial respiratory chain complex I assembly"/>
    <property type="evidence" value="ECO:0007669"/>
    <property type="project" value="TreeGrafter"/>
</dbReference>
<dbReference type="Proteomes" id="UP000030672">
    <property type="component" value="Unassembled WGS sequence"/>
</dbReference>
<keyword evidence="3 7" id="KW-0489">Methyltransferase</keyword>
<dbReference type="EC" id="2.1.1.320" evidence="7"/>
<dbReference type="InterPro" id="IPR038375">
    <property type="entry name" value="NDUFAF7_sf"/>
</dbReference>
<dbReference type="EMBL" id="KL584826">
    <property type="protein sequence ID" value="KEQ65937.1"/>
    <property type="molecule type" value="Genomic_DNA"/>
</dbReference>
<comment type="catalytic activity">
    <reaction evidence="6 7">
        <text>L-arginyl-[protein] + 2 S-adenosyl-L-methionine = N(omega),N(omega)'-dimethyl-L-arginyl-[protein] + 2 S-adenosyl-L-homocysteine + 2 H(+)</text>
        <dbReference type="Rhea" id="RHEA:48108"/>
        <dbReference type="Rhea" id="RHEA-COMP:10532"/>
        <dbReference type="Rhea" id="RHEA-COMP:11992"/>
        <dbReference type="ChEBI" id="CHEBI:15378"/>
        <dbReference type="ChEBI" id="CHEBI:29965"/>
        <dbReference type="ChEBI" id="CHEBI:57856"/>
        <dbReference type="ChEBI" id="CHEBI:59789"/>
        <dbReference type="ChEBI" id="CHEBI:88221"/>
        <dbReference type="EC" id="2.1.1.320"/>
    </reaction>
</comment>
<feature type="region of interest" description="Disordered" evidence="8">
    <location>
        <begin position="276"/>
        <end position="295"/>
    </location>
</feature>
<keyword evidence="5 7" id="KW-0496">Mitochondrion</keyword>
<dbReference type="GO" id="GO:0035243">
    <property type="term" value="F:protein-arginine omega-N symmetric methyltransferase activity"/>
    <property type="evidence" value="ECO:0007669"/>
    <property type="project" value="UniProtKB-EC"/>
</dbReference>
<dbReference type="RefSeq" id="XP_040882960.1">
    <property type="nucleotide sequence ID" value="XM_041025905.1"/>
</dbReference>